<evidence type="ECO:0000256" key="1">
    <source>
        <dbReference type="ARBA" id="ARBA00004123"/>
    </source>
</evidence>
<keyword evidence="2" id="KW-0507">mRNA processing</keyword>
<evidence type="ECO:0000259" key="7">
    <source>
        <dbReference type="Pfam" id="PF06544"/>
    </source>
</evidence>
<feature type="compositionally biased region" description="Polar residues" evidence="6">
    <location>
        <begin position="14"/>
        <end position="24"/>
    </location>
</feature>
<keyword evidence="10" id="KW-1185">Reference proteome</keyword>
<feature type="coiled-coil region" evidence="5">
    <location>
        <begin position="405"/>
        <end position="432"/>
    </location>
</feature>
<dbReference type="InterPro" id="IPR027104">
    <property type="entry name" value="Prp3"/>
</dbReference>
<organism evidence="9 10">
    <name type="scientific">Lepraria neglecta</name>
    <dbReference type="NCBI Taxonomy" id="209136"/>
    <lineage>
        <taxon>Eukaryota</taxon>
        <taxon>Fungi</taxon>
        <taxon>Dikarya</taxon>
        <taxon>Ascomycota</taxon>
        <taxon>Pezizomycotina</taxon>
        <taxon>Lecanoromycetes</taxon>
        <taxon>OSLEUM clade</taxon>
        <taxon>Lecanoromycetidae</taxon>
        <taxon>Lecanorales</taxon>
        <taxon>Lecanorineae</taxon>
        <taxon>Stereocaulaceae</taxon>
        <taxon>Lepraria</taxon>
    </lineage>
</organism>
<dbReference type="GO" id="GO:0046540">
    <property type="term" value="C:U4/U6 x U5 tri-snRNP complex"/>
    <property type="evidence" value="ECO:0007669"/>
    <property type="project" value="InterPro"/>
</dbReference>
<evidence type="ECO:0000256" key="3">
    <source>
        <dbReference type="ARBA" id="ARBA00023187"/>
    </source>
</evidence>
<feature type="domain" description="Pre-mRNA-splicing factor 3" evidence="8">
    <location>
        <begin position="200"/>
        <end position="414"/>
    </location>
</feature>
<feature type="compositionally biased region" description="Polar residues" evidence="6">
    <location>
        <begin position="148"/>
        <end position="167"/>
    </location>
</feature>
<feature type="domain" description="Small nuclear ribonucleoprotein Prp3 C-terminal" evidence="7">
    <location>
        <begin position="438"/>
        <end position="578"/>
    </location>
</feature>
<keyword evidence="5" id="KW-0175">Coiled coil</keyword>
<feature type="region of interest" description="Disordered" evidence="6">
    <location>
        <begin position="1"/>
        <end position="49"/>
    </location>
</feature>
<proteinExistence type="predicted"/>
<dbReference type="Pfam" id="PF08572">
    <property type="entry name" value="PRP3"/>
    <property type="match status" value="1"/>
</dbReference>
<keyword evidence="4" id="KW-0539">Nucleus</keyword>
<evidence type="ECO:0000256" key="2">
    <source>
        <dbReference type="ARBA" id="ARBA00022664"/>
    </source>
</evidence>
<dbReference type="AlphaFoldDB" id="A0AAD9Z347"/>
<evidence type="ECO:0000313" key="10">
    <source>
        <dbReference type="Proteomes" id="UP001276659"/>
    </source>
</evidence>
<sequence length="582" mass="64037">MAENPLKRPYPTDDLQNGDSNGDSAQKKIRSNDGFPAPQANGVTGAKPDVSKIMADARARAAAVAAKLRSTGSPTSSTPGLAISAKLSGKSRADELKARVALAMGKNAQRTVSTPSPAFSPPPLDDSMGARGGLGTALHPALMENAQGAGSSKSKQAIQSKFPTTMANLRAPSPANQSKSGKAKKQMDLSGPSAEETRANPYFDASLGAKTATLKSRNARQLQFNPKGKYIQQAASLRRAANLEAMRKRIQESSKKALPSEDPGEKNFLIEAPPEIEWWDEGLVTDVKKGYGAVDKENKIDTEDTIVSRFIQHPVQIEPPGEALKPAPKPLFLTTREQKKLRRQTRMEALKEQQTKERLGLLPTPAPKIKLKNMMRVVGEEAVKDPTAVEAMVRKQVADREQTHLQMNEDRKLTKEDRHEKLEEKKAKDEAKGIYLLVFKIDSLANGKHRFKISKNCEQWGGRGLMLCHPKQSLVLAEFGEHGMKKYEKTMDRVAWQENDSPNNVKDGNKKALAAWLENTEDGVLKDLSANRCQLIFEGQQKGHQFRSERFTTKAVETDKEAVDYLERSKLGSMWALAKSVA</sequence>
<dbReference type="Proteomes" id="UP001276659">
    <property type="component" value="Unassembled WGS sequence"/>
</dbReference>
<keyword evidence="3" id="KW-0508">mRNA splicing</keyword>
<dbReference type="PANTHER" id="PTHR14212">
    <property type="entry name" value="U4/U6-ASSOCIATED RNA SPLICING FACTOR-RELATED"/>
    <property type="match status" value="1"/>
</dbReference>
<reference evidence="9" key="1">
    <citation type="submission" date="2022-11" db="EMBL/GenBank/DDBJ databases">
        <title>Chromosomal genome sequence assembly and mating type (MAT) locus characterization of the leprose asexual lichenized fungus Lepraria neglecta (Nyl.) Erichsen.</title>
        <authorList>
            <person name="Allen J.L."/>
            <person name="Pfeffer B."/>
        </authorList>
    </citation>
    <scope>NUCLEOTIDE SEQUENCE</scope>
    <source>
        <strain evidence="9">Allen 5258</strain>
    </source>
</reference>
<feature type="compositionally biased region" description="Polar residues" evidence="6">
    <location>
        <begin position="108"/>
        <end position="117"/>
    </location>
</feature>
<evidence type="ECO:0000259" key="8">
    <source>
        <dbReference type="Pfam" id="PF08572"/>
    </source>
</evidence>
<evidence type="ECO:0000256" key="6">
    <source>
        <dbReference type="SAM" id="MobiDB-lite"/>
    </source>
</evidence>
<protein>
    <submittedName>
        <fullName evidence="9">Uncharacterized protein</fullName>
    </submittedName>
</protein>
<comment type="subcellular location">
    <subcellularLocation>
        <location evidence="1">Nucleus</location>
    </subcellularLocation>
</comment>
<evidence type="ECO:0000313" key="9">
    <source>
        <dbReference type="EMBL" id="KAK3170744.1"/>
    </source>
</evidence>
<evidence type="ECO:0000256" key="5">
    <source>
        <dbReference type="SAM" id="Coils"/>
    </source>
</evidence>
<dbReference type="PANTHER" id="PTHR14212:SF0">
    <property type="entry name" value="U4_U6 SMALL NUCLEAR RIBONUCLEOPROTEIN PRP3"/>
    <property type="match status" value="1"/>
</dbReference>
<gene>
    <name evidence="9" type="ORF">OEA41_002826</name>
</gene>
<dbReference type="CDD" id="cd24162">
    <property type="entry name" value="Prp3_C"/>
    <property type="match status" value="1"/>
</dbReference>
<feature type="compositionally biased region" description="Low complexity" evidence="6">
    <location>
        <begin position="68"/>
        <end position="80"/>
    </location>
</feature>
<dbReference type="EMBL" id="JASNWA010000008">
    <property type="protein sequence ID" value="KAK3170744.1"/>
    <property type="molecule type" value="Genomic_DNA"/>
</dbReference>
<accession>A0AAD9Z347</accession>
<dbReference type="InterPro" id="IPR010541">
    <property type="entry name" value="Prp3_C"/>
</dbReference>
<dbReference type="Pfam" id="PF06544">
    <property type="entry name" value="Prp3_C"/>
    <property type="match status" value="1"/>
</dbReference>
<comment type="caution">
    <text evidence="9">The sequence shown here is derived from an EMBL/GenBank/DDBJ whole genome shotgun (WGS) entry which is preliminary data.</text>
</comment>
<feature type="region of interest" description="Disordered" evidence="6">
    <location>
        <begin position="107"/>
        <end position="202"/>
    </location>
</feature>
<dbReference type="InterPro" id="IPR013881">
    <property type="entry name" value="Pre-mRNA_splic_Prp3_dom"/>
</dbReference>
<feature type="region of interest" description="Disordered" evidence="6">
    <location>
        <begin position="68"/>
        <end position="92"/>
    </location>
</feature>
<name>A0AAD9Z347_9LECA</name>
<evidence type="ECO:0000256" key="4">
    <source>
        <dbReference type="ARBA" id="ARBA00023242"/>
    </source>
</evidence>
<dbReference type="GO" id="GO:0000398">
    <property type="term" value="P:mRNA splicing, via spliceosome"/>
    <property type="evidence" value="ECO:0007669"/>
    <property type="project" value="InterPro"/>
</dbReference>